<dbReference type="AlphaFoldDB" id="A0A934NHD6"/>
<sequence length="177" mass="20118">MAGCATAQDIHICSSTLSATISTFLHLIEDKLIYYEKSTLIIFLCILTFNCNSDDDSTIAQNCDIISEIISEVEFNLINTSNYEITEVELKSDCLEITFSFSGCGTELWGENLYSVNAFYAVFPLQRAVRMELINEELCQAVFQKSISFDLTPFKIEGQSEIPLNIDRWNEQITYKQ</sequence>
<comment type="caution">
    <text evidence="1">The sequence shown here is derived from an EMBL/GenBank/DDBJ whole genome shotgun (WGS) entry which is preliminary data.</text>
</comment>
<evidence type="ECO:0000313" key="1">
    <source>
        <dbReference type="EMBL" id="MBJ7879598.1"/>
    </source>
</evidence>
<protein>
    <submittedName>
        <fullName evidence="1">Uncharacterized protein</fullName>
    </submittedName>
</protein>
<accession>A0A934NHD6</accession>
<dbReference type="Proteomes" id="UP000662373">
    <property type="component" value="Unassembled WGS sequence"/>
</dbReference>
<keyword evidence="2" id="KW-1185">Reference proteome</keyword>
<organism evidence="1 2">
    <name type="scientific">Gelidibacter salicanalis</name>
    <dbReference type="NCBI Taxonomy" id="291193"/>
    <lineage>
        <taxon>Bacteria</taxon>
        <taxon>Pseudomonadati</taxon>
        <taxon>Bacteroidota</taxon>
        <taxon>Flavobacteriia</taxon>
        <taxon>Flavobacteriales</taxon>
        <taxon>Flavobacteriaceae</taxon>
        <taxon>Gelidibacter</taxon>
    </lineage>
</organism>
<evidence type="ECO:0000313" key="2">
    <source>
        <dbReference type="Proteomes" id="UP000662373"/>
    </source>
</evidence>
<name>A0A934NHD6_9FLAO</name>
<proteinExistence type="predicted"/>
<dbReference type="RefSeq" id="WP_199597061.1">
    <property type="nucleotide sequence ID" value="NZ_JAEHJZ010000004.1"/>
</dbReference>
<reference evidence="1 2" key="1">
    <citation type="submission" date="2020-09" db="EMBL/GenBank/DDBJ databases">
        <title>Draft genome of Gelidibacter salicanalis PAMC21136.</title>
        <authorList>
            <person name="Park H."/>
        </authorList>
    </citation>
    <scope>NUCLEOTIDE SEQUENCE [LARGE SCALE GENOMIC DNA]</scope>
    <source>
        <strain evidence="1 2">PAMC21136</strain>
    </source>
</reference>
<dbReference type="EMBL" id="JAEHJZ010000004">
    <property type="protein sequence ID" value="MBJ7879598.1"/>
    <property type="molecule type" value="Genomic_DNA"/>
</dbReference>
<gene>
    <name evidence="1" type="ORF">JEM65_02850</name>
</gene>